<reference evidence="1 2" key="1">
    <citation type="submission" date="2020-03" db="EMBL/GenBank/DDBJ databases">
        <title>Vagococcus sp. nov., isolated from beetles.</title>
        <authorList>
            <person name="Hyun D.-W."/>
            <person name="Bae J.-W."/>
        </authorList>
    </citation>
    <scope>NUCLEOTIDE SEQUENCE [LARGE SCALE GENOMIC DNA]</scope>
    <source>
        <strain evidence="1 2">HDW17B</strain>
    </source>
</reference>
<gene>
    <name evidence="1" type="ORF">G7082_05835</name>
</gene>
<dbReference type="AlphaFoldDB" id="A0A6G8AT06"/>
<sequence length="333" mass="39092">MRTSKSYSKSVYYSGTEKLKMKQRVEFEILPKVKLKKALTVDEQISYMEYKGIKFNMTSKQEAKKILENLNYYFKVSVYRKFFNKNNASGYDLLDFKMLTDLASIDMGVRYFLLQLTLDVEHAAKVALINDLTKNSRVDEYLIVTQFKNTDKNYFKMISKRFSGTKYMKDFHDKRRDQISFWVLIELLDMGGLVKFLKFYVNNPIYNTKPIAINVKNASSLLVYTKNIRNCTAHSNPFIYNIFERRVPASNQLVSYANVMGIDSNTVRYDKVNDLVSLFHLHKYLCSEELSGRRKREGLELVKRSKRLGVYYKGNVKLEKTVEIFNILLDCLN</sequence>
<accession>A0A6G8AT06</accession>
<dbReference type="EMBL" id="CP049887">
    <property type="protein sequence ID" value="QIL48063.1"/>
    <property type="molecule type" value="Genomic_DNA"/>
</dbReference>
<keyword evidence="2" id="KW-1185">Reference proteome</keyword>
<dbReference type="RefSeq" id="WP_166034211.1">
    <property type="nucleotide sequence ID" value="NZ_CP049887.1"/>
</dbReference>
<evidence type="ECO:0000313" key="2">
    <source>
        <dbReference type="Proteomes" id="UP000501747"/>
    </source>
</evidence>
<name>A0A6G8AT06_9ENTE</name>
<organism evidence="1 2">
    <name type="scientific">Vagococcus hydrophili</name>
    <dbReference type="NCBI Taxonomy" id="2714947"/>
    <lineage>
        <taxon>Bacteria</taxon>
        <taxon>Bacillati</taxon>
        <taxon>Bacillota</taxon>
        <taxon>Bacilli</taxon>
        <taxon>Lactobacillales</taxon>
        <taxon>Enterococcaceae</taxon>
        <taxon>Vagococcus</taxon>
    </lineage>
</organism>
<dbReference type="Proteomes" id="UP000501747">
    <property type="component" value="Chromosome"/>
</dbReference>
<proteinExistence type="predicted"/>
<dbReference type="KEGG" id="vhy:G7082_05835"/>
<protein>
    <submittedName>
        <fullName evidence="1">Abi family protein</fullName>
    </submittedName>
</protein>
<dbReference type="Pfam" id="PF07751">
    <property type="entry name" value="Abi_2"/>
    <property type="match status" value="1"/>
</dbReference>
<dbReference type="InterPro" id="IPR011664">
    <property type="entry name" value="Abi_system_AbiD/AbiF-like"/>
</dbReference>
<evidence type="ECO:0000313" key="1">
    <source>
        <dbReference type="EMBL" id="QIL48063.1"/>
    </source>
</evidence>